<reference evidence="2" key="2">
    <citation type="submission" date="2023-06" db="EMBL/GenBank/DDBJ databases">
        <authorList>
            <consortium name="Lawrence Berkeley National Laboratory"/>
            <person name="Haridas S."/>
            <person name="Hensen N."/>
            <person name="Bonometti L."/>
            <person name="Westerberg I."/>
            <person name="Brannstrom I.O."/>
            <person name="Guillou S."/>
            <person name="Cros-Aarteil S."/>
            <person name="Calhoun S."/>
            <person name="Kuo A."/>
            <person name="Mondo S."/>
            <person name="Pangilinan J."/>
            <person name="Riley R."/>
            <person name="Labutti K."/>
            <person name="Andreopoulos B."/>
            <person name="Lipzen A."/>
            <person name="Chen C."/>
            <person name="Yanf M."/>
            <person name="Daum C."/>
            <person name="Ng V."/>
            <person name="Clum A."/>
            <person name="Steindorff A."/>
            <person name="Ohm R."/>
            <person name="Martin F."/>
            <person name="Silar P."/>
            <person name="Natvig D."/>
            <person name="Lalanne C."/>
            <person name="Gautier V."/>
            <person name="Ament-Velasquez S.L."/>
            <person name="Kruys A."/>
            <person name="Hutchinson M.I."/>
            <person name="Powell A.J."/>
            <person name="Barry K."/>
            <person name="Miller A.N."/>
            <person name="Grigoriev I.V."/>
            <person name="Debuchy R."/>
            <person name="Gladieux P."/>
            <person name="Thoren M.H."/>
            <person name="Johannesson H."/>
        </authorList>
    </citation>
    <scope>NUCLEOTIDE SEQUENCE</scope>
    <source>
        <strain evidence="2">SMH4131-1</strain>
    </source>
</reference>
<gene>
    <name evidence="2" type="ORF">B0T19DRAFT_459320</name>
</gene>
<dbReference type="EMBL" id="JAUEPO010000002">
    <property type="protein sequence ID" value="KAK3333894.1"/>
    <property type="molecule type" value="Genomic_DNA"/>
</dbReference>
<keyword evidence="3" id="KW-1185">Reference proteome</keyword>
<evidence type="ECO:0000313" key="2">
    <source>
        <dbReference type="EMBL" id="KAK3333894.1"/>
    </source>
</evidence>
<dbReference type="AlphaFoldDB" id="A0AAE0IZ53"/>
<feature type="region of interest" description="Disordered" evidence="1">
    <location>
        <begin position="302"/>
        <end position="470"/>
    </location>
</feature>
<feature type="compositionally biased region" description="Acidic residues" evidence="1">
    <location>
        <begin position="307"/>
        <end position="340"/>
    </location>
</feature>
<proteinExistence type="predicted"/>
<dbReference type="PANTHER" id="PTHR35711:SF1">
    <property type="entry name" value="ECTODERMAL, ISOFORM F"/>
    <property type="match status" value="1"/>
</dbReference>
<feature type="compositionally biased region" description="Acidic residues" evidence="1">
    <location>
        <begin position="354"/>
        <end position="405"/>
    </location>
</feature>
<protein>
    <submittedName>
        <fullName evidence="2">Uncharacterized protein</fullName>
    </submittedName>
</protein>
<evidence type="ECO:0000313" key="3">
    <source>
        <dbReference type="Proteomes" id="UP001286456"/>
    </source>
</evidence>
<comment type="caution">
    <text evidence="2">The sequence shown here is derived from an EMBL/GenBank/DDBJ whole genome shotgun (WGS) entry which is preliminary data.</text>
</comment>
<reference evidence="2" key="1">
    <citation type="journal article" date="2023" name="Mol. Phylogenet. Evol.">
        <title>Genome-scale phylogeny and comparative genomics of the fungal order Sordariales.</title>
        <authorList>
            <person name="Hensen N."/>
            <person name="Bonometti L."/>
            <person name="Westerberg I."/>
            <person name="Brannstrom I.O."/>
            <person name="Guillou S."/>
            <person name="Cros-Aarteil S."/>
            <person name="Calhoun S."/>
            <person name="Haridas S."/>
            <person name="Kuo A."/>
            <person name="Mondo S."/>
            <person name="Pangilinan J."/>
            <person name="Riley R."/>
            <person name="LaButti K."/>
            <person name="Andreopoulos B."/>
            <person name="Lipzen A."/>
            <person name="Chen C."/>
            <person name="Yan M."/>
            <person name="Daum C."/>
            <person name="Ng V."/>
            <person name="Clum A."/>
            <person name="Steindorff A."/>
            <person name="Ohm R.A."/>
            <person name="Martin F."/>
            <person name="Silar P."/>
            <person name="Natvig D.O."/>
            <person name="Lalanne C."/>
            <person name="Gautier V."/>
            <person name="Ament-Velasquez S.L."/>
            <person name="Kruys A."/>
            <person name="Hutchinson M.I."/>
            <person name="Powell A.J."/>
            <person name="Barry K."/>
            <person name="Miller A.N."/>
            <person name="Grigoriev I.V."/>
            <person name="Debuchy R."/>
            <person name="Gladieux P."/>
            <person name="Hiltunen Thoren M."/>
            <person name="Johannesson H."/>
        </authorList>
    </citation>
    <scope>NUCLEOTIDE SEQUENCE</scope>
    <source>
        <strain evidence="2">SMH4131-1</strain>
    </source>
</reference>
<organism evidence="2 3">
    <name type="scientific">Cercophora scortea</name>
    <dbReference type="NCBI Taxonomy" id="314031"/>
    <lineage>
        <taxon>Eukaryota</taxon>
        <taxon>Fungi</taxon>
        <taxon>Dikarya</taxon>
        <taxon>Ascomycota</taxon>
        <taxon>Pezizomycotina</taxon>
        <taxon>Sordariomycetes</taxon>
        <taxon>Sordariomycetidae</taxon>
        <taxon>Sordariales</taxon>
        <taxon>Lasiosphaeriaceae</taxon>
        <taxon>Cercophora</taxon>
    </lineage>
</organism>
<feature type="region of interest" description="Disordered" evidence="1">
    <location>
        <begin position="186"/>
        <end position="206"/>
    </location>
</feature>
<sequence>MPVDWWERGREAATARLLQGSSVDNEQLTYKDPLCTAYVPVDYNPLAKGLPEAGLYNTILEPPVKTSHRGVEPMRTNWGNPLFRHDEDCEASRMSLDTLRGPQLLWQAPEPQTAGPDRPNIPLVFLPGENSAAPPPFPVFVKPDVPKDSPGYHLINLETKTNTLFCCIPHPTHWTQPTCDHCVLASPSTSPSTTTSTSSSTPTRTPTITRLTHCRSLCHFHAYYAATGAALAEFEQRALRLLEHGGTLLSIEDMLEFVGGMRDKFRCVGQEVSPEPIVGGEKLAPIAAEIKAGPIGVGTVLRRGEGAELEEEDKDKDKDEDKDEDKEDDKKEDEDKEEEEENKKEEQNKKEEDKDKEDEDKEDEEKDENEEDEDEEDEDKEDEDEEDEDKEDEDEEDEDKEDEDKEEKKEEEQEEKEEEEKKENKKLGPWWDRWMKRRREPASSNWRQEVRELQRKTGVKLSIPGDPPPT</sequence>
<evidence type="ECO:0000256" key="1">
    <source>
        <dbReference type="SAM" id="MobiDB-lite"/>
    </source>
</evidence>
<dbReference type="Proteomes" id="UP001286456">
    <property type="component" value="Unassembled WGS sequence"/>
</dbReference>
<name>A0AAE0IZ53_9PEZI</name>
<feature type="compositionally biased region" description="Basic and acidic residues" evidence="1">
    <location>
        <begin position="341"/>
        <end position="353"/>
    </location>
</feature>
<accession>A0AAE0IZ53</accession>
<dbReference type="PANTHER" id="PTHR35711">
    <property type="entry name" value="EXPRESSED PROTEIN"/>
    <property type="match status" value="1"/>
</dbReference>